<dbReference type="PANTHER" id="PTHR28142:SF1">
    <property type="entry name" value="MITOCHONDRIAL INNER MEMBRANE I-AAA PROTEASE SUPERCOMPLEX SUBUNIT MGR3-RELATED"/>
    <property type="match status" value="1"/>
</dbReference>
<dbReference type="VEuPathDB" id="FungiDB:CJI96_0005101"/>
<organism evidence="2 3">
    <name type="scientific">Candidozyma auris</name>
    <name type="common">Yeast</name>
    <name type="synonym">Candida auris</name>
    <dbReference type="NCBI Taxonomy" id="498019"/>
    <lineage>
        <taxon>Eukaryota</taxon>
        <taxon>Fungi</taxon>
        <taxon>Dikarya</taxon>
        <taxon>Ascomycota</taxon>
        <taxon>Saccharomycotina</taxon>
        <taxon>Pichiomycetes</taxon>
        <taxon>Metschnikowiaceae</taxon>
        <taxon>Candidozyma</taxon>
    </lineage>
</organism>
<dbReference type="CDD" id="cd24145">
    <property type="entry name" value="Mgr3-like"/>
    <property type="match status" value="1"/>
</dbReference>
<comment type="caution">
    <text evidence="2">The sequence shown here is derived from an EMBL/GenBank/DDBJ whole genome shotgun (WGS) entry which is preliminary data.</text>
</comment>
<name>A0A0L0NUY0_CANAR</name>
<reference evidence="3" key="1">
    <citation type="journal article" date="2015" name="BMC Genomics">
        <title>Draft genome of a commonly misdiagnosed multidrug resistant pathogen Candida auris.</title>
        <authorList>
            <person name="Chatterjee S."/>
            <person name="Alampalli S.V."/>
            <person name="Nageshan R.K."/>
            <person name="Chettiar S.T."/>
            <person name="Joshi S."/>
            <person name="Tatu U.S."/>
        </authorList>
    </citation>
    <scope>NUCLEOTIDE SEQUENCE [LARGE SCALE GENOMIC DNA]</scope>
    <source>
        <strain evidence="3">6684</strain>
    </source>
</reference>
<dbReference type="VEuPathDB" id="FungiDB:QG37_06224"/>
<dbReference type="VEuPathDB" id="FungiDB:CJJ09_005641"/>
<proteinExistence type="predicted"/>
<accession>A0A0L0NUY0</accession>
<sequence>MFANALKRLYLPAVRKELFKPVSRTPTLISPLRINQSRNVYNQYQHFQNMHRGQTSRFKKFLYVGMALVAINTFVYYYYWPKHTFPKLVAKILRKGLWAESNKGDADWQLALKYYIEALQECDRLQMDPLCDEYTGIQIKIAEMYERLGMNKEAGYVFHEMSTLYLSVLRAPPKSKMGMRIQNRSHRGHLIQRALRIALKTASLNQDEPHLIKAILLTHLMVAQDEVKKKMGGPELEAIAKKEGFEAFHKDQPILESNPDAFEPFADEYFGAYDLLSVVCLQLQDIDTALWARVKMTNEMMSARASPDKLLLSQCNVASLLYMWMEKKEAELMQLNKSLSEKINVPYEKIKALELGDSELTKKERDDIEQKIKSTWTSTEYSIYKEHHKVLNDIVKKVLSTFESVIQGWKALPAELKDSSLDQTAAIATYGIGVVNLHIHKYDDAERYLREARVRSKKCGYEVLINEIEREMTKLKKERVGGVEGLDVEDVSLKSLETPTEGA</sequence>
<keyword evidence="1" id="KW-0472">Membrane</keyword>
<evidence type="ECO:0000256" key="1">
    <source>
        <dbReference type="SAM" id="Phobius"/>
    </source>
</evidence>
<dbReference type="GO" id="GO:0006515">
    <property type="term" value="P:protein quality control for misfolded or incompletely synthesized proteins"/>
    <property type="evidence" value="ECO:0007669"/>
    <property type="project" value="TreeGrafter"/>
</dbReference>
<dbReference type="VEuPathDB" id="FungiDB:B9J08_002547"/>
<keyword evidence="1" id="KW-1133">Transmembrane helix</keyword>
<feature type="transmembrane region" description="Helical" evidence="1">
    <location>
        <begin position="61"/>
        <end position="80"/>
    </location>
</feature>
<dbReference type="EMBL" id="LGST01000041">
    <property type="protein sequence ID" value="KND97809.1"/>
    <property type="molecule type" value="Genomic_DNA"/>
</dbReference>
<keyword evidence="1" id="KW-0812">Transmembrane</keyword>
<dbReference type="InterPro" id="IPR040201">
    <property type="entry name" value="Mrg3-like"/>
</dbReference>
<evidence type="ECO:0000313" key="3">
    <source>
        <dbReference type="Proteomes" id="UP000037122"/>
    </source>
</evidence>
<evidence type="ECO:0000313" key="2">
    <source>
        <dbReference type="EMBL" id="KND97809.1"/>
    </source>
</evidence>
<dbReference type="GO" id="GO:0031942">
    <property type="term" value="C:i-AAA complex"/>
    <property type="evidence" value="ECO:0007669"/>
    <property type="project" value="TreeGrafter"/>
</dbReference>
<dbReference type="PANTHER" id="PTHR28142">
    <property type="entry name" value="MITOCHONDRIAL INNER MEMBRANE I-AAA PROTEASE SUPERCOMPLEX SUBUNIT MGR3-RELATED"/>
    <property type="match status" value="1"/>
</dbReference>
<dbReference type="Proteomes" id="UP000037122">
    <property type="component" value="Unassembled WGS sequence"/>
</dbReference>
<dbReference type="VEuPathDB" id="FungiDB:CJI97_002092"/>
<dbReference type="VEuPathDB" id="FungiDB:CJJ07_003074"/>
<dbReference type="GO" id="GO:0051787">
    <property type="term" value="F:misfolded protein binding"/>
    <property type="evidence" value="ECO:0007669"/>
    <property type="project" value="TreeGrafter"/>
</dbReference>
<dbReference type="AlphaFoldDB" id="A0A0L0NUY0"/>
<protein>
    <recommendedName>
        <fullName evidence="4">Mitochondrial inner membrane i-AAA protease supercomplex subunit MGR3</fullName>
    </recommendedName>
</protein>
<gene>
    <name evidence="2" type="ORF">QG37_06224</name>
</gene>
<evidence type="ECO:0008006" key="4">
    <source>
        <dbReference type="Google" id="ProtNLM"/>
    </source>
</evidence>